<keyword evidence="9 15" id="KW-0863">Zinc-finger</keyword>
<feature type="region of interest" description="Disordered" evidence="16">
    <location>
        <begin position="340"/>
        <end position="405"/>
    </location>
</feature>
<evidence type="ECO:0000256" key="7">
    <source>
        <dbReference type="ARBA" id="ARBA00022723"/>
    </source>
</evidence>
<comment type="catalytic activity">
    <reaction evidence="1">
        <text>S-ubiquitinyl-[E2 ubiquitin-conjugating enzyme]-L-cysteine + [acceptor protein]-L-lysine = [E2 ubiquitin-conjugating enzyme]-L-cysteine + N(6)-ubiquitinyl-[acceptor protein]-L-lysine.</text>
        <dbReference type="EC" id="2.3.2.27"/>
    </reaction>
</comment>
<comment type="subcellular location">
    <subcellularLocation>
        <location evidence="2">Membrane</location>
        <topology evidence="2">Single-pass membrane protein</topology>
    </subcellularLocation>
</comment>
<evidence type="ECO:0000256" key="6">
    <source>
        <dbReference type="ARBA" id="ARBA00022692"/>
    </source>
</evidence>
<dbReference type="GO" id="GO:0008270">
    <property type="term" value="F:zinc ion binding"/>
    <property type="evidence" value="ECO:0007669"/>
    <property type="project" value="UniProtKB-KW"/>
</dbReference>
<feature type="transmembrane region" description="Helical" evidence="17">
    <location>
        <begin position="55"/>
        <end position="75"/>
    </location>
</feature>
<proteinExistence type="inferred from homology"/>
<name>A0A7N0TID6_KALFE</name>
<keyword evidence="12 17" id="KW-1133">Transmembrane helix</keyword>
<dbReference type="OMA" id="WSHRASA"/>
<dbReference type="PANTHER" id="PTHR46539">
    <property type="entry name" value="E3 UBIQUITIN-PROTEIN LIGASE ATL42"/>
    <property type="match status" value="1"/>
</dbReference>
<dbReference type="PROSITE" id="PS50089">
    <property type="entry name" value="ZF_RING_2"/>
    <property type="match status" value="1"/>
</dbReference>
<evidence type="ECO:0000256" key="10">
    <source>
        <dbReference type="ARBA" id="ARBA00022786"/>
    </source>
</evidence>
<dbReference type="Pfam" id="PF13639">
    <property type="entry name" value="zf-RING_2"/>
    <property type="match status" value="1"/>
</dbReference>
<dbReference type="SUPFAM" id="SSF57850">
    <property type="entry name" value="RING/U-box"/>
    <property type="match status" value="1"/>
</dbReference>
<dbReference type="FunFam" id="3.30.40.10:FF:000285">
    <property type="entry name" value="RING-H2 finger protein ATL43"/>
    <property type="match status" value="1"/>
</dbReference>
<evidence type="ECO:0000256" key="2">
    <source>
        <dbReference type="ARBA" id="ARBA00004167"/>
    </source>
</evidence>
<dbReference type="Gramene" id="Kaladp0037s0228.1.v1.1">
    <property type="protein sequence ID" value="Kaladp0037s0228.1.v1.1.CDS.1"/>
    <property type="gene ID" value="Kaladp0037s0228.v1.1"/>
</dbReference>
<dbReference type="AlphaFoldDB" id="A0A7N0TID6"/>
<evidence type="ECO:0000313" key="20">
    <source>
        <dbReference type="EnsemblPlants" id="Kaladp0037s0228.1.v1.1.CDS.1"/>
    </source>
</evidence>
<keyword evidence="21" id="KW-1185">Reference proteome</keyword>
<keyword evidence="11" id="KW-0862">Zinc</keyword>
<evidence type="ECO:0000313" key="21">
    <source>
        <dbReference type="Proteomes" id="UP000594263"/>
    </source>
</evidence>
<dbReference type="CDD" id="cd16461">
    <property type="entry name" value="RING-H2_EL5-like"/>
    <property type="match status" value="1"/>
</dbReference>
<dbReference type="InterPro" id="IPR001841">
    <property type="entry name" value="Znf_RING"/>
</dbReference>
<evidence type="ECO:0000256" key="5">
    <source>
        <dbReference type="ARBA" id="ARBA00022679"/>
    </source>
</evidence>
<keyword evidence="10" id="KW-0833">Ubl conjugation pathway</keyword>
<keyword evidence="8 18" id="KW-0732">Signal</keyword>
<keyword evidence="7" id="KW-0479">Metal-binding</keyword>
<evidence type="ECO:0000256" key="15">
    <source>
        <dbReference type="PROSITE-ProRule" id="PRU00175"/>
    </source>
</evidence>
<feature type="domain" description="RING-type" evidence="19">
    <location>
        <begin position="131"/>
        <end position="173"/>
    </location>
</feature>
<protein>
    <recommendedName>
        <fullName evidence="4">RING-type E3 ubiquitin transferase</fullName>
        <ecNumber evidence="4">2.3.2.27</ecNumber>
    </recommendedName>
</protein>
<dbReference type="Proteomes" id="UP000594263">
    <property type="component" value="Unplaced"/>
</dbReference>
<evidence type="ECO:0000259" key="19">
    <source>
        <dbReference type="PROSITE" id="PS50089"/>
    </source>
</evidence>
<evidence type="ECO:0000256" key="12">
    <source>
        <dbReference type="ARBA" id="ARBA00022989"/>
    </source>
</evidence>
<feature type="signal peptide" evidence="18">
    <location>
        <begin position="1"/>
        <end position="24"/>
    </location>
</feature>
<reference evidence="20" key="1">
    <citation type="submission" date="2021-01" db="UniProtKB">
        <authorList>
            <consortium name="EnsemblPlants"/>
        </authorList>
    </citation>
    <scope>IDENTIFICATION</scope>
</reference>
<comment type="pathway">
    <text evidence="3">Protein modification; protein ubiquitination.</text>
</comment>
<evidence type="ECO:0000256" key="17">
    <source>
        <dbReference type="SAM" id="Phobius"/>
    </source>
</evidence>
<evidence type="ECO:0000256" key="16">
    <source>
        <dbReference type="SAM" id="MobiDB-lite"/>
    </source>
</evidence>
<evidence type="ECO:0000256" key="1">
    <source>
        <dbReference type="ARBA" id="ARBA00000900"/>
    </source>
</evidence>
<keyword evidence="5" id="KW-0808">Transferase</keyword>
<evidence type="ECO:0000256" key="18">
    <source>
        <dbReference type="SAM" id="SignalP"/>
    </source>
</evidence>
<dbReference type="SMART" id="SM00184">
    <property type="entry name" value="RING"/>
    <property type="match status" value="1"/>
</dbReference>
<dbReference type="PANTHER" id="PTHR46539:SF2">
    <property type="entry name" value="RING-H2 FINGER PROTEIN ATL43"/>
    <property type="match status" value="1"/>
</dbReference>
<dbReference type="GO" id="GO:0061630">
    <property type="term" value="F:ubiquitin protein ligase activity"/>
    <property type="evidence" value="ECO:0007669"/>
    <property type="project" value="UniProtKB-EC"/>
</dbReference>
<sequence length="441" mass="48557">MILPGADGFLPVLFFFLPIMSVQGDPGAAISLSPPPSPPPYPHAPKFAPFKPSVAVVVGLLTTTFSITFLLLLYAKHWHRATNAYGGSPPTALSTSNNSKRKNSGVTRAVVDSLPVFRFASLAGPKEGLECAVCLSGFEPSDVLRLLPKCKHAFHVECVDTWLDAHSTCPLCRYRVDPEDVLLLLHDHSLPLNHLQSLPAAPSQDANIRTHRLSGRHSSAGERGTNKLLQIILQSSSTRRSLDSRAKPTKVVSHASTKKNPEASSSAGADQIARNNALSEKSRQDGLLLLASVDDRENFEKRFEHRIMISDNDDERQRWSDLHPSDLMYLRSEMIMNDSRRGYSSARGSPNHVAAAAAEAEDDRRSRSKEMSGGRIVNNPRSVSEITGGERRSKDDDDNGGNFESRRVRRNRRVAGVLSRWLAWVSTSSQRSQPVDYSLPL</sequence>
<dbReference type="EC" id="2.3.2.27" evidence="4"/>
<evidence type="ECO:0000256" key="4">
    <source>
        <dbReference type="ARBA" id="ARBA00012483"/>
    </source>
</evidence>
<evidence type="ECO:0000256" key="13">
    <source>
        <dbReference type="ARBA" id="ARBA00023136"/>
    </source>
</evidence>
<accession>A0A7N0TID6</accession>
<dbReference type="GO" id="GO:0016020">
    <property type="term" value="C:membrane"/>
    <property type="evidence" value="ECO:0007669"/>
    <property type="project" value="UniProtKB-SubCell"/>
</dbReference>
<evidence type="ECO:0000256" key="3">
    <source>
        <dbReference type="ARBA" id="ARBA00004906"/>
    </source>
</evidence>
<dbReference type="EnsemblPlants" id="Kaladp0037s0228.1.v1.1">
    <property type="protein sequence ID" value="Kaladp0037s0228.1.v1.1.CDS.1"/>
    <property type="gene ID" value="Kaladp0037s0228.v1.1"/>
</dbReference>
<dbReference type="Gene3D" id="3.30.40.10">
    <property type="entry name" value="Zinc/RING finger domain, C3HC4 (zinc finger)"/>
    <property type="match status" value="1"/>
</dbReference>
<comment type="similarity">
    <text evidence="14">Belongs to the RING-type zinc finger family. ATL subfamily.</text>
</comment>
<evidence type="ECO:0000256" key="8">
    <source>
        <dbReference type="ARBA" id="ARBA00022729"/>
    </source>
</evidence>
<dbReference type="InterPro" id="IPR013083">
    <property type="entry name" value="Znf_RING/FYVE/PHD"/>
</dbReference>
<organism evidence="20 21">
    <name type="scientific">Kalanchoe fedtschenkoi</name>
    <name type="common">Lavender scallops</name>
    <name type="synonym">South American air plant</name>
    <dbReference type="NCBI Taxonomy" id="63787"/>
    <lineage>
        <taxon>Eukaryota</taxon>
        <taxon>Viridiplantae</taxon>
        <taxon>Streptophyta</taxon>
        <taxon>Embryophyta</taxon>
        <taxon>Tracheophyta</taxon>
        <taxon>Spermatophyta</taxon>
        <taxon>Magnoliopsida</taxon>
        <taxon>eudicotyledons</taxon>
        <taxon>Gunneridae</taxon>
        <taxon>Pentapetalae</taxon>
        <taxon>Saxifragales</taxon>
        <taxon>Crassulaceae</taxon>
        <taxon>Kalanchoe</taxon>
    </lineage>
</organism>
<feature type="chain" id="PRO_5029803101" description="RING-type E3 ubiquitin transferase" evidence="18">
    <location>
        <begin position="25"/>
        <end position="441"/>
    </location>
</feature>
<feature type="compositionally biased region" description="Basic and acidic residues" evidence="16">
    <location>
        <begin position="362"/>
        <end position="372"/>
    </location>
</feature>
<evidence type="ECO:0000256" key="11">
    <source>
        <dbReference type="ARBA" id="ARBA00022833"/>
    </source>
</evidence>
<keyword evidence="6 17" id="KW-0812">Transmembrane</keyword>
<keyword evidence="13 17" id="KW-0472">Membrane</keyword>
<feature type="region of interest" description="Disordered" evidence="16">
    <location>
        <begin position="239"/>
        <end position="270"/>
    </location>
</feature>
<evidence type="ECO:0000256" key="14">
    <source>
        <dbReference type="ARBA" id="ARBA00024209"/>
    </source>
</evidence>
<evidence type="ECO:0000256" key="9">
    <source>
        <dbReference type="ARBA" id="ARBA00022771"/>
    </source>
</evidence>